<dbReference type="EMBL" id="HBJA01129529">
    <property type="protein sequence ID" value="CAE0833213.1"/>
    <property type="molecule type" value="Transcribed_RNA"/>
</dbReference>
<gene>
    <name evidence="6" type="ORF">EGYM00163_LOCUS44505</name>
</gene>
<feature type="region of interest" description="Disordered" evidence="5">
    <location>
        <begin position="734"/>
        <end position="764"/>
    </location>
</feature>
<evidence type="ECO:0000256" key="3">
    <source>
        <dbReference type="ARBA" id="ARBA00022737"/>
    </source>
</evidence>
<feature type="compositionally biased region" description="Polar residues" evidence="5">
    <location>
        <begin position="1"/>
        <end position="26"/>
    </location>
</feature>
<feature type="compositionally biased region" description="Basic and acidic residues" evidence="5">
    <location>
        <begin position="734"/>
        <end position="749"/>
    </location>
</feature>
<dbReference type="SMART" id="SM00015">
    <property type="entry name" value="IQ"/>
    <property type="match status" value="8"/>
</dbReference>
<evidence type="ECO:0000256" key="2">
    <source>
        <dbReference type="ARBA" id="ARBA00022490"/>
    </source>
</evidence>
<feature type="compositionally biased region" description="Basic and acidic residues" evidence="5">
    <location>
        <begin position="176"/>
        <end position="196"/>
    </location>
</feature>
<dbReference type="PANTHER" id="PTHR22706:SF1">
    <property type="entry name" value="ASSEMBLY FACTOR FOR SPINDLE MICROTUBULES"/>
    <property type="match status" value="1"/>
</dbReference>
<feature type="region of interest" description="Disordered" evidence="5">
    <location>
        <begin position="283"/>
        <end position="330"/>
    </location>
</feature>
<accession>A0A7S4LJF2</accession>
<feature type="region of interest" description="Disordered" evidence="5">
    <location>
        <begin position="1"/>
        <end position="54"/>
    </location>
</feature>
<organism evidence="6">
    <name type="scientific">Eutreptiella gymnastica</name>
    <dbReference type="NCBI Taxonomy" id="73025"/>
    <lineage>
        <taxon>Eukaryota</taxon>
        <taxon>Discoba</taxon>
        <taxon>Euglenozoa</taxon>
        <taxon>Euglenida</taxon>
        <taxon>Spirocuta</taxon>
        <taxon>Euglenophyceae</taxon>
        <taxon>Eutreptiales</taxon>
        <taxon>Eutreptiaceae</taxon>
        <taxon>Eutreptiella</taxon>
    </lineage>
</organism>
<dbReference type="GO" id="GO:0007051">
    <property type="term" value="P:spindle organization"/>
    <property type="evidence" value="ECO:0007669"/>
    <property type="project" value="TreeGrafter"/>
</dbReference>
<evidence type="ECO:0000313" key="6">
    <source>
        <dbReference type="EMBL" id="CAE0833213.1"/>
    </source>
</evidence>
<feature type="compositionally biased region" description="Low complexity" evidence="5">
    <location>
        <begin position="1023"/>
        <end position="1034"/>
    </location>
</feature>
<feature type="region of interest" description="Disordered" evidence="5">
    <location>
        <begin position="365"/>
        <end position="386"/>
    </location>
</feature>
<dbReference type="GO" id="GO:0051295">
    <property type="term" value="P:establishment of meiotic spindle localization"/>
    <property type="evidence" value="ECO:0007669"/>
    <property type="project" value="TreeGrafter"/>
</dbReference>
<evidence type="ECO:0000256" key="4">
    <source>
        <dbReference type="ARBA" id="ARBA00022860"/>
    </source>
</evidence>
<keyword evidence="3" id="KW-0677">Repeat</keyword>
<feature type="region of interest" description="Disordered" evidence="5">
    <location>
        <begin position="173"/>
        <end position="218"/>
    </location>
</feature>
<evidence type="ECO:0000256" key="1">
    <source>
        <dbReference type="ARBA" id="ARBA00004496"/>
    </source>
</evidence>
<dbReference type="CDD" id="cd23767">
    <property type="entry name" value="IQCD"/>
    <property type="match status" value="1"/>
</dbReference>
<feature type="compositionally biased region" description="Polar residues" evidence="5">
    <location>
        <begin position="1013"/>
        <end position="1022"/>
    </location>
</feature>
<dbReference type="Pfam" id="PF00612">
    <property type="entry name" value="IQ"/>
    <property type="match status" value="3"/>
</dbReference>
<dbReference type="GO" id="GO:0000922">
    <property type="term" value="C:spindle pole"/>
    <property type="evidence" value="ECO:0007669"/>
    <property type="project" value="TreeGrafter"/>
</dbReference>
<comment type="subcellular location">
    <subcellularLocation>
        <location evidence="1">Cytoplasm</location>
    </subcellularLocation>
</comment>
<dbReference type="PROSITE" id="PS50096">
    <property type="entry name" value="IQ"/>
    <property type="match status" value="8"/>
</dbReference>
<dbReference type="AlphaFoldDB" id="A0A7S4LJF2"/>
<dbReference type="InterPro" id="IPR000048">
    <property type="entry name" value="IQ_motif_EF-hand-BS"/>
</dbReference>
<name>A0A7S4LJF2_9EUGL</name>
<dbReference type="Gene3D" id="1.20.5.190">
    <property type="match status" value="4"/>
</dbReference>
<keyword evidence="2" id="KW-0963">Cytoplasm</keyword>
<feature type="region of interest" description="Disordered" evidence="5">
    <location>
        <begin position="965"/>
        <end position="1050"/>
    </location>
</feature>
<dbReference type="GO" id="GO:0000278">
    <property type="term" value="P:mitotic cell cycle"/>
    <property type="evidence" value="ECO:0007669"/>
    <property type="project" value="TreeGrafter"/>
</dbReference>
<dbReference type="PANTHER" id="PTHR22706">
    <property type="entry name" value="ASSEMBLY FACTOR FOR SPINDLE MICROTUBULES"/>
    <property type="match status" value="1"/>
</dbReference>
<dbReference type="GO" id="GO:0005516">
    <property type="term" value="F:calmodulin binding"/>
    <property type="evidence" value="ECO:0007669"/>
    <property type="project" value="UniProtKB-KW"/>
</dbReference>
<dbReference type="InterPro" id="IPR051185">
    <property type="entry name" value="ASPM"/>
</dbReference>
<reference evidence="6" key="1">
    <citation type="submission" date="2021-01" db="EMBL/GenBank/DDBJ databases">
        <authorList>
            <person name="Corre E."/>
            <person name="Pelletier E."/>
            <person name="Niang G."/>
            <person name="Scheremetjew M."/>
            <person name="Finn R."/>
            <person name="Kale V."/>
            <person name="Holt S."/>
            <person name="Cochrane G."/>
            <person name="Meng A."/>
            <person name="Brown T."/>
            <person name="Cohen L."/>
        </authorList>
    </citation>
    <scope>NUCLEOTIDE SEQUENCE</scope>
    <source>
        <strain evidence="6">CCMP1594</strain>
    </source>
</reference>
<proteinExistence type="predicted"/>
<keyword evidence="4" id="KW-0112">Calmodulin-binding</keyword>
<dbReference type="GO" id="GO:0005737">
    <property type="term" value="C:cytoplasm"/>
    <property type="evidence" value="ECO:0007669"/>
    <property type="project" value="UniProtKB-SubCell"/>
</dbReference>
<protein>
    <submittedName>
        <fullName evidence="6">Uncharacterized protein</fullName>
    </submittedName>
</protein>
<evidence type="ECO:0000256" key="5">
    <source>
        <dbReference type="SAM" id="MobiDB-lite"/>
    </source>
</evidence>
<sequence length="1185" mass="132569">MRVSSRPTSKGVSFNPPGSHSGTNPHGTGFLPPISREKPYAVSTPMDDRRSPVPSTADLRMYKHMILQQYFEMMDTEQPEHLRDICIPRTADQDLYEDLNAISQELPEDGDKAAPSIAKSPASVNFVNDDGGDGPLTLRRSTVCAEQSLQLYQEGLIPGLERRDSTLLDLIQSKSSTEDRAERRDLGSDSASERETSSPGGKQVLFVDNGGGRGPLTPRRPTVCAGLAGEPTVETTNDDVAHATNCDVDGDNANEDAAQDLGYLNSKALEMAAGQQRLSVDHEAGERRCSSMSSVSFKEGVEEGHGYTRRVSTPPPPRTSQLHTPEEAGTSCVPAASMPSVPYWSDSCKGSLGSVAHGLTPAGIKTVTTQTPPVSKPSPESALLQEEESNDRQLLLAKESIERNVMQLGILKHISILNEQGSEALNALNAKNATEKRKRDEGHRDNAAIGIQCAQRQHRARKQHAQKQQQMLHLKTVVFAEDNARFELMEEETQHREILGLHAAQNPQPPGSAPSSAKISDNYEADFEAFDEEEPSSWESDSAIKIQTAYRRYGAQCRVEGMRQAKHEKESALKIQTSFRKHGAQRRVEELRRARHTQDALRLEEGIRRAQQENDSATKIQTSFRKHVAHRKVQGMHKVKKEHGSATKIQCAYRQRASKRTVDDMRRARDADDAAVTIQCMYRSRCARRVVRDMRQQHQAIQQELTRQMQEDESATKIQATFRKHGAQRTLEDLRKAKQDEQRDSRERLPGLPVEDPPVQGVDTKRQTRRKNIYERIRLEEEEETARRLLPPRLYVELGNLAWCKDLEVVHRWFVMSWEKKEREEVLRNYGPDFHKIKLVARAYYIRNYETPAIHYLNDCATKIQAAWRGMHARQRAREMLRQQELEDIKYNEMLSQVTEIFKEKLTGSPLSHNGRREVMLWYEALPKHVQDKIALEEVMDTDSERSGNIKVDFLAWGCERSGSFGTSATTGVPPRYSAIPSPPPRPSSALVTIMSPKPPPHPHRATRAAQDALSTKNASSPGAQRAAHAHGQGMQPPSSAPLPNEGSWYVYDKDPYQRPGQAVQYGGALSAGGQYRPHAPPAYAQGMIVGTYHQRPGVAPEMTRQPNQKSDVIHDGRGVLPGYRDPYYTLCANTLPMYYAAQDPRALRHMHPGQHIPQAPHSMCHRPVPPVASVPAHEPGGAWA</sequence>